<name>A0A8H4V7R0_9HYPO</name>
<feature type="transmembrane region" description="Helical" evidence="2">
    <location>
        <begin position="33"/>
        <end position="54"/>
    </location>
</feature>
<evidence type="ECO:0008006" key="5">
    <source>
        <dbReference type="Google" id="ProtNLM"/>
    </source>
</evidence>
<accession>A0A8H4V7R0</accession>
<gene>
    <name evidence="3" type="ORF">G6O67_002875</name>
</gene>
<feature type="region of interest" description="Disordered" evidence="1">
    <location>
        <begin position="231"/>
        <end position="261"/>
    </location>
</feature>
<dbReference type="OrthoDB" id="71600at2759"/>
<keyword evidence="2" id="KW-0472">Membrane</keyword>
<proteinExistence type="predicted"/>
<dbReference type="AlphaFoldDB" id="A0A8H4V7R0"/>
<organism evidence="3 4">
    <name type="scientific">Ophiocordyceps sinensis</name>
    <dbReference type="NCBI Taxonomy" id="72228"/>
    <lineage>
        <taxon>Eukaryota</taxon>
        <taxon>Fungi</taxon>
        <taxon>Dikarya</taxon>
        <taxon>Ascomycota</taxon>
        <taxon>Pezizomycotina</taxon>
        <taxon>Sordariomycetes</taxon>
        <taxon>Hypocreomycetidae</taxon>
        <taxon>Hypocreales</taxon>
        <taxon>Ophiocordycipitaceae</taxon>
        <taxon>Ophiocordyceps</taxon>
    </lineage>
</organism>
<comment type="caution">
    <text evidence="3">The sequence shown here is derived from an EMBL/GenBank/DDBJ whole genome shotgun (WGS) entry which is preliminary data.</text>
</comment>
<keyword evidence="2" id="KW-1133">Transmembrane helix</keyword>
<feature type="transmembrane region" description="Helical" evidence="2">
    <location>
        <begin position="6"/>
        <end position="26"/>
    </location>
</feature>
<dbReference type="EMBL" id="JAAVMX010000003">
    <property type="protein sequence ID" value="KAF4511039.1"/>
    <property type="molecule type" value="Genomic_DNA"/>
</dbReference>
<feature type="transmembrane region" description="Helical" evidence="2">
    <location>
        <begin position="74"/>
        <end position="99"/>
    </location>
</feature>
<reference evidence="3 4" key="1">
    <citation type="journal article" date="2020" name="Genome Biol. Evol.">
        <title>A new high-quality draft genome assembly of the Chinese cordyceps Ophiocordyceps sinensis.</title>
        <authorList>
            <person name="Shu R."/>
            <person name="Zhang J."/>
            <person name="Meng Q."/>
            <person name="Zhang H."/>
            <person name="Zhou G."/>
            <person name="Li M."/>
            <person name="Wu P."/>
            <person name="Zhao Y."/>
            <person name="Chen C."/>
            <person name="Qin Q."/>
        </authorList>
    </citation>
    <scope>NUCLEOTIDE SEQUENCE [LARGE SCALE GENOMIC DNA]</scope>
    <source>
        <strain evidence="3 4">IOZ07</strain>
    </source>
</reference>
<sequence>MLNPGIVYMLASVLLSAVAVVVHFHVSHLSLPLSPLTTGLVIVLPIAAFLNAYVYPNLLRASHACTAPNPLSRLAPVVLQAVQAVLAAVLATLLLEAIVSSPHLDFRLDAQWDALFAARDAHAIELVQDAFDCCGFDAVSDRACPFNATRTCALEYGRDRACAAPWKSAMRATCALDFAVVVAVGLLQILGLLLMRERTAWWTALRTPAWKQGEFGHGSNQHLLSDSGSETASCSSRTCSGYGALPCGKPGPKGHDETNAE</sequence>
<evidence type="ECO:0000256" key="2">
    <source>
        <dbReference type="SAM" id="Phobius"/>
    </source>
</evidence>
<dbReference type="Proteomes" id="UP000557566">
    <property type="component" value="Unassembled WGS sequence"/>
</dbReference>
<evidence type="ECO:0000313" key="3">
    <source>
        <dbReference type="EMBL" id="KAF4511039.1"/>
    </source>
</evidence>
<keyword evidence="2" id="KW-0812">Transmembrane</keyword>
<protein>
    <recommendedName>
        <fullName evidence="5">Tetraspanin Tsp3</fullName>
    </recommendedName>
</protein>
<keyword evidence="4" id="KW-1185">Reference proteome</keyword>
<evidence type="ECO:0000256" key="1">
    <source>
        <dbReference type="SAM" id="MobiDB-lite"/>
    </source>
</evidence>
<evidence type="ECO:0000313" key="4">
    <source>
        <dbReference type="Proteomes" id="UP000557566"/>
    </source>
</evidence>
<feature type="transmembrane region" description="Helical" evidence="2">
    <location>
        <begin position="175"/>
        <end position="195"/>
    </location>
</feature>